<dbReference type="InterPro" id="IPR035445">
    <property type="entry name" value="GYF-like_dom_sf"/>
</dbReference>
<evidence type="ECO:0000256" key="3">
    <source>
        <dbReference type="SAM" id="MobiDB-lite"/>
    </source>
</evidence>
<dbReference type="Pfam" id="PF14237">
    <property type="entry name" value="GYF_2"/>
    <property type="match status" value="1"/>
</dbReference>
<dbReference type="InterPro" id="IPR036869">
    <property type="entry name" value="J_dom_sf"/>
</dbReference>
<dbReference type="CDD" id="cd06257">
    <property type="entry name" value="DnaJ"/>
    <property type="match status" value="1"/>
</dbReference>
<feature type="region of interest" description="Disordered" evidence="3">
    <location>
        <begin position="2504"/>
        <end position="2524"/>
    </location>
</feature>
<dbReference type="FunFam" id="1.10.287.110:FF:000007">
    <property type="entry name" value="DnaJ (Hsp40) homolog, subfamily C, member 13"/>
    <property type="match status" value="1"/>
</dbReference>
<dbReference type="SUPFAM" id="SSF118196">
    <property type="entry name" value="YaeB-like"/>
    <property type="match status" value="1"/>
</dbReference>
<dbReference type="InterPro" id="IPR025640">
    <property type="entry name" value="GYF_2"/>
</dbReference>
<dbReference type="InterPro" id="IPR044978">
    <property type="entry name" value="GRV2/DNAJC13"/>
</dbReference>
<dbReference type="OrthoDB" id="69656at2759"/>
<keyword evidence="4" id="KW-0472">Membrane</keyword>
<dbReference type="PROSITE" id="PS50076">
    <property type="entry name" value="DNAJ_2"/>
    <property type="match status" value="1"/>
</dbReference>
<sequence length="2524" mass="287879">MKHLFPFERKHFSFLLLLDGNEQEMSNQGIHWIDCPLLPYRDYFAPSLNFLFLLVYSFLFLTYGFTWTTSAGTYFFLFFELTVFIQHLLSGFISATFHMRRALSEGFRFLNIYRIFRFKQDIFSSGADQMDPIGHLKSVFKFKNGTPRQAGVCSTARGILTINKSVFNNPEHSLEGLEEFSHAWIIFIFHKNNNVCVKAKVRPPRLNGKRIGVFATRAPYRPNPIGLTLAKIERISGAEIHFSGIDLLDGTPVLDVKPFIPQYDDPACNSMIFQSSCNVDNSSIFLLFSLRLVKSLTTFAYCHVTTSSRTHSWKGKYKRIFSVGTHGITTYNPATLEITNQWPYGEFISIVPVIKAPVNNEFHITMRKSNRKTDTMRFSTDHRPDLLTEALRFRNQFAEQNTNTKRFNAFKHHWSENRVPVILEANHSSLDQLDPSSNRLLASYDYKDMEGLTQVSDYPGGVAVIYGGNSRLHLFALDQRDQLIKSVMEAAANYIGISVKHRKDPISFEQFLSHRLGKFSTDEALTSYSEFVVQKISPRHSDSVRRILCLTETCLVERDPATYNVVTCKPLCDIFAIIRHNDNPQKFSVEYVKGAVRTYQSTERDALLASLLDGVRASGNRDVCVKMTHTKRGYRLGPFTVPVDEEVESQHLRFIQCCPPSMSHDEAVQRFNCNISYSGLIHAVTQDGLFAENKEKLINAALSGLLEREGDQNNISLEALESQFHALRRLVASKAGFQAFTSLPKMRERVGVKVVKALKRQDDAVTHAAVDMLCALMQPMHDDYDIRQEQMNKYSLMSSRKFLENLLEMFNAHVVRGTGALVISSMLDFLTFALCAPYSETTDGAHFDTMLEMVAANGRIVFKLFQHPSMAIVKGAGLVMKAIIEEGDAEIAAKMQDLALAEGALPKHLHTAMFTQSTDSRMLTNRQLSRHLVGLWVTGHPTAMHLLRRIMPSGLLAFLDSSAEIPSQEDDKLNVRDNVKLAQDHQNKNKKNPQLQLIEKKIENFLQHWRGRIGLESSKKQLQNDVKPIVLRKRRQRIKSEANWSLFYYQFSRDHAQPNLIWNYKTREELREALENEMRAFNVDRELGSNHVIAWNHQEFEVPFNCLSDEIKIGDYYLRLLLEDEESEETSGIKRSYEFFNDLYHRFLLTTKIPMKCMCLQAMAIVYGRCHEEIGAFNDTRYIIGMLDRCTDRLERDRLILFLNKLILHPKNVKEILDANGIKILVDLLTLAHLHTSRAMVPLQTNVIEAGADMKRDSEKEWYYGNADKERLGPYSFEEMKDLWKENVINAKTRCWAQGMDGWRPLQSVTQLKWTLLATSQPVMNETELAILILNMLIRVTEYYPSRDIDGAIIRPLPRAKRLLSDATSLPHIVQLLLTFDPILVEKVAILLNEIIQDNPNVSRLYLTGVFYFIMMYTGSNVLPVSRFLKYTHLKQAFRSDENKSSDIMHCSIMGHLLPEAMVCYLENYSPEKFAEIFLGEFDTPEAIWSNEMRRLMIEKIASHLADFTPRLQSNTRALYQYCPIPVISFPQLDNELFCNIYYLKHLCDTQNFPDWPIKDPVRLLKDILEAWKREVEKKPPSMSLEEAYQVLNLSKVAGKHDEAKVRKAYFRLAQKYHPDKNPEGREMFEKVNKAYEFLCSKSKVLQGPDPQNIVLILKAQSILFRRYKEVLEPYKYAGYPMLIKTIKMETEDDMLFSKSAPLLAAASELAYHTVNCSALNAEELRRENGIEVLQDAFTRCVDVLSSSTSSDDVAAQVCKYITQCYSVASQFEACQEKIQEMPSIIRDLCKILYFKNIPKLCSEVAACVSSFCVDYWLQTHLYKAGAMWPLLLYMFNYDYTLEESGVEKSQDTNQQEVANLLAYLCVIACARLAGYNHPGDNSCPDNPAVKKSLCAMLTPYLARKLANNNPFELLKLLNSNTENPYLIWNNAARAQLVEYLMDQQQKKGECDPDYGASFQFDVHTKELVVGEIFVRVYNEQPTFVLENPKGFTIDLLDFLGSQAQYLYSLMALQQQNRNFGSSQSGTSDRLKNVEMSLEALRNVIKNNPGVEIQCIGHFKLLFSLLRLENCAKLQQSALEVISSVTANQECVNDIAASEILSYLLLAIQGLPQCHLLILESLFALMSNTKIVKEALAKGALVYLLDLFCNGTNSTVREKTSELFAKMLSDKLVGPKVRIILAKFLPNIFMDAMRDSPEASVHMFEGTHENPELIWNDEAREKVCELIKKLKAQHYITQRDNPDTRWTLPEDFSIIYSEVQGEMTVGGVFLRLFIANPGWVLRKPKEFLTELLDKWTRLIDDSTVDGETLETVTMALVCLFQSQTSLLDQVPGLGYIPKIFQVMSSTNTLIPKSAIQVVHQLTNSELCIRSMSSIECIGSLKVAMKHRKDMMALAAEALAKMFEKGEEELVSQAIKQELVPFLLWVLHNPLENTENPAATKAQIVKALKAMQRSLLYGEQVTSILDKSPVWKDYKDQKHDLFISDSSLAGYLTGPGVAGYLTSGVRPNLPDAPPPLDTGHHDDFH</sequence>
<dbReference type="InterPro" id="IPR045802">
    <property type="entry name" value="GRV2/DNAJC13_N"/>
</dbReference>
<dbReference type="SUPFAM" id="SSF48371">
    <property type="entry name" value="ARM repeat"/>
    <property type="match status" value="2"/>
</dbReference>
<dbReference type="InterPro" id="IPR023370">
    <property type="entry name" value="TrmO-like_N"/>
</dbReference>
<evidence type="ECO:0000313" key="8">
    <source>
        <dbReference type="Proteomes" id="UP000597762"/>
    </source>
</evidence>
<protein>
    <submittedName>
        <fullName evidence="7">DNAJC13</fullName>
    </submittedName>
</protein>
<keyword evidence="4" id="KW-1133">Transmembrane helix</keyword>
<keyword evidence="8" id="KW-1185">Reference proteome</keyword>
<reference evidence="7" key="1">
    <citation type="submission" date="2021-01" db="EMBL/GenBank/DDBJ databases">
        <authorList>
            <person name="Li R."/>
            <person name="Bekaert M."/>
        </authorList>
    </citation>
    <scope>NUCLEOTIDE SEQUENCE</scope>
    <source>
        <strain evidence="7">Farmed</strain>
    </source>
</reference>
<dbReference type="Pfam" id="PF00226">
    <property type="entry name" value="DnaJ"/>
    <property type="match status" value="1"/>
</dbReference>
<dbReference type="Gene3D" id="1.25.10.10">
    <property type="entry name" value="Leucine-rich Repeat Variant"/>
    <property type="match status" value="2"/>
</dbReference>
<dbReference type="NCBIfam" id="TIGR00104">
    <property type="entry name" value="tRNA_TsaA"/>
    <property type="match status" value="1"/>
</dbReference>
<dbReference type="Pfam" id="PF19432">
    <property type="entry name" value="RME-8_N"/>
    <property type="match status" value="1"/>
</dbReference>
<dbReference type="GO" id="GO:2000641">
    <property type="term" value="P:regulation of early endosome to late endosome transport"/>
    <property type="evidence" value="ECO:0007669"/>
    <property type="project" value="InterPro"/>
</dbReference>
<dbReference type="InterPro" id="IPR023368">
    <property type="entry name" value="UPF0066_cons_site"/>
</dbReference>
<dbReference type="GO" id="GO:0006898">
    <property type="term" value="P:receptor-mediated endocytosis"/>
    <property type="evidence" value="ECO:0007669"/>
    <property type="project" value="TreeGrafter"/>
</dbReference>
<evidence type="ECO:0000259" key="5">
    <source>
        <dbReference type="PROSITE" id="PS50076"/>
    </source>
</evidence>
<dbReference type="PANTHER" id="PTHR36983:SF2">
    <property type="entry name" value="DNAJ HOMOLOG SUBFAMILY C MEMBER 13"/>
    <property type="match status" value="1"/>
</dbReference>
<evidence type="ECO:0000256" key="1">
    <source>
        <dbReference type="ARBA" id="ARBA00022691"/>
    </source>
</evidence>
<dbReference type="PROSITE" id="PS01318">
    <property type="entry name" value="TSAA_1"/>
    <property type="match status" value="1"/>
</dbReference>
<dbReference type="Proteomes" id="UP000597762">
    <property type="component" value="Unassembled WGS sequence"/>
</dbReference>
<dbReference type="InterPro" id="IPR001623">
    <property type="entry name" value="DnaJ_domain"/>
</dbReference>
<keyword evidence="4" id="KW-0812">Transmembrane</keyword>
<comment type="similarity">
    <text evidence="2">Belongs to the tRNA methyltransferase O family.</text>
</comment>
<comment type="caution">
    <text evidence="7">The sequence shown here is derived from an EMBL/GenBank/DDBJ whole genome shotgun (WGS) entry which is preliminary data.</text>
</comment>
<dbReference type="PROSITE" id="PS51668">
    <property type="entry name" value="TSAA_2"/>
    <property type="match status" value="1"/>
</dbReference>
<dbReference type="GO" id="GO:0010008">
    <property type="term" value="C:endosome membrane"/>
    <property type="evidence" value="ECO:0007669"/>
    <property type="project" value="TreeGrafter"/>
</dbReference>
<proteinExistence type="inferred from homology"/>
<dbReference type="Pfam" id="PF01980">
    <property type="entry name" value="TrmO_N"/>
    <property type="match status" value="1"/>
</dbReference>
<dbReference type="PANTHER" id="PTHR36983">
    <property type="entry name" value="DNAJ HOMOLOG SUBFAMILY C MEMBER 13"/>
    <property type="match status" value="1"/>
</dbReference>
<dbReference type="InterPro" id="IPR036414">
    <property type="entry name" value="YaeB_N_sf"/>
</dbReference>
<dbReference type="SMART" id="SM00271">
    <property type="entry name" value="DnaJ"/>
    <property type="match status" value="1"/>
</dbReference>
<organism evidence="7 8">
    <name type="scientific">Acanthosepion pharaonis</name>
    <name type="common">Pharaoh cuttlefish</name>
    <name type="synonym">Sepia pharaonis</name>
    <dbReference type="NCBI Taxonomy" id="158019"/>
    <lineage>
        <taxon>Eukaryota</taxon>
        <taxon>Metazoa</taxon>
        <taxon>Spiralia</taxon>
        <taxon>Lophotrochozoa</taxon>
        <taxon>Mollusca</taxon>
        <taxon>Cephalopoda</taxon>
        <taxon>Coleoidea</taxon>
        <taxon>Decapodiformes</taxon>
        <taxon>Sepiida</taxon>
        <taxon>Sepiina</taxon>
        <taxon>Sepiidae</taxon>
        <taxon>Acanthosepion</taxon>
    </lineage>
</organism>
<gene>
    <name evidence="7" type="ORF">SPHA_3184</name>
</gene>
<dbReference type="CDD" id="cd09281">
    <property type="entry name" value="UPF0066"/>
    <property type="match status" value="1"/>
</dbReference>
<dbReference type="Gene3D" id="1.10.287.110">
    <property type="entry name" value="DnaJ domain"/>
    <property type="match status" value="1"/>
</dbReference>
<dbReference type="Gene3D" id="2.40.30.70">
    <property type="entry name" value="YaeB-like"/>
    <property type="match status" value="1"/>
</dbReference>
<evidence type="ECO:0000256" key="4">
    <source>
        <dbReference type="SAM" id="Phobius"/>
    </source>
</evidence>
<evidence type="ECO:0000313" key="7">
    <source>
        <dbReference type="EMBL" id="CAE1151639.1"/>
    </source>
</evidence>
<feature type="domain" description="J" evidence="5">
    <location>
        <begin position="1587"/>
        <end position="1644"/>
    </location>
</feature>
<accession>A0A812AQM5</accession>
<dbReference type="EMBL" id="CAHIKZ030000093">
    <property type="protein sequence ID" value="CAE1151639.1"/>
    <property type="molecule type" value="Genomic_DNA"/>
</dbReference>
<dbReference type="InterPro" id="IPR036413">
    <property type="entry name" value="YaeB-like_sf"/>
</dbReference>
<dbReference type="InterPro" id="IPR016024">
    <property type="entry name" value="ARM-type_fold"/>
</dbReference>
<dbReference type="GO" id="GO:0007032">
    <property type="term" value="P:endosome organization"/>
    <property type="evidence" value="ECO:0007669"/>
    <property type="project" value="InterPro"/>
</dbReference>
<dbReference type="SUPFAM" id="SSF55277">
    <property type="entry name" value="GYF domain"/>
    <property type="match status" value="1"/>
</dbReference>
<evidence type="ECO:0000259" key="6">
    <source>
        <dbReference type="PROSITE" id="PS51668"/>
    </source>
</evidence>
<feature type="transmembrane region" description="Helical" evidence="4">
    <location>
        <begin position="48"/>
        <end position="68"/>
    </location>
</feature>
<feature type="transmembrane region" description="Helical" evidence="4">
    <location>
        <begin position="74"/>
        <end position="97"/>
    </location>
</feature>
<evidence type="ECO:0000256" key="2">
    <source>
        <dbReference type="ARBA" id="ARBA00033753"/>
    </source>
</evidence>
<keyword evidence="1" id="KW-0949">S-adenosyl-L-methionine</keyword>
<feature type="domain" description="TsaA-like" evidence="6">
    <location>
        <begin position="130"/>
        <end position="268"/>
    </location>
</feature>
<name>A0A812AQM5_ACAPH</name>
<dbReference type="InterPro" id="IPR011989">
    <property type="entry name" value="ARM-like"/>
</dbReference>